<dbReference type="Proteomes" id="UP001152872">
    <property type="component" value="Unassembled WGS sequence"/>
</dbReference>
<keyword evidence="4" id="KW-1185">Reference proteome</keyword>
<dbReference type="EMBL" id="VBTY01000008">
    <property type="protein sequence ID" value="MDG3493296.1"/>
    <property type="molecule type" value="Genomic_DNA"/>
</dbReference>
<gene>
    <name evidence="3" type="ORF">FEV09_01885</name>
</gene>
<feature type="compositionally biased region" description="Basic residues" evidence="1">
    <location>
        <begin position="278"/>
        <end position="292"/>
    </location>
</feature>
<feature type="transmembrane region" description="Helical" evidence="2">
    <location>
        <begin position="12"/>
        <end position="32"/>
    </location>
</feature>
<organism evidence="3 4">
    <name type="scientific">Pseudanabaena catenata USMAC16</name>
    <dbReference type="NCBI Taxonomy" id="1855837"/>
    <lineage>
        <taxon>Bacteria</taxon>
        <taxon>Bacillati</taxon>
        <taxon>Cyanobacteriota</taxon>
        <taxon>Cyanophyceae</taxon>
        <taxon>Pseudanabaenales</taxon>
        <taxon>Pseudanabaenaceae</taxon>
        <taxon>Pseudanabaena</taxon>
    </lineage>
</organism>
<dbReference type="AlphaFoldDB" id="A0A9X4M3Z4"/>
<dbReference type="RefSeq" id="WP_009625335.1">
    <property type="nucleotide sequence ID" value="NZ_VBTY01000008.1"/>
</dbReference>
<feature type="transmembrane region" description="Helical" evidence="2">
    <location>
        <begin position="38"/>
        <end position="57"/>
    </location>
</feature>
<keyword evidence="2" id="KW-1133">Transmembrane helix</keyword>
<name>A0A9X4M3Z4_9CYAN</name>
<keyword evidence="2" id="KW-0472">Membrane</keyword>
<feature type="transmembrane region" description="Helical" evidence="2">
    <location>
        <begin position="62"/>
        <end position="85"/>
    </location>
</feature>
<keyword evidence="2" id="KW-0812">Transmembrane</keyword>
<accession>A0A9X4M3Z4</accession>
<evidence type="ECO:0000313" key="4">
    <source>
        <dbReference type="Proteomes" id="UP001152872"/>
    </source>
</evidence>
<protein>
    <submittedName>
        <fullName evidence="3">Uncharacterized protein</fullName>
    </submittedName>
</protein>
<comment type="caution">
    <text evidence="3">The sequence shown here is derived from an EMBL/GenBank/DDBJ whole genome shotgun (WGS) entry which is preliminary data.</text>
</comment>
<reference evidence="3" key="1">
    <citation type="submission" date="2019-05" db="EMBL/GenBank/DDBJ databases">
        <title>Whole genome sequencing of Pseudanabaena catenata USMAC16.</title>
        <authorList>
            <person name="Khan Z."/>
            <person name="Omar W.M."/>
            <person name="Convey P."/>
            <person name="Merican F."/>
            <person name="Najimudin N."/>
        </authorList>
    </citation>
    <scope>NUCLEOTIDE SEQUENCE</scope>
    <source>
        <strain evidence="3">USMAC16</strain>
    </source>
</reference>
<evidence type="ECO:0000256" key="1">
    <source>
        <dbReference type="SAM" id="MobiDB-lite"/>
    </source>
</evidence>
<evidence type="ECO:0000256" key="2">
    <source>
        <dbReference type="SAM" id="Phobius"/>
    </source>
</evidence>
<evidence type="ECO:0000313" key="3">
    <source>
        <dbReference type="EMBL" id="MDG3493296.1"/>
    </source>
</evidence>
<feature type="region of interest" description="Disordered" evidence="1">
    <location>
        <begin position="271"/>
        <end position="292"/>
    </location>
</feature>
<proteinExistence type="predicted"/>
<sequence>MTFRDFPQTPLSLRYLLLELLVKLFTIGIFSVEEGLKAWFELILVTTAICASGYLLWWQVPLLLIVVILSPIAAGMFSLLAPVYMNSENFTANNQFASTIQFISEYNLKEILRLSGDDLEQRLKQIHEVQKIFNENPKLVEQISKLQLALDNINQTHDIAVTKVTHNNKIKERKRYEEAEFKRKEWEDYQESLKKAAELKARQEKWLNEQRRKAQFTGGCPPYNKKCRDGYPIKVTIDKKEDGFDGIIWKPSDTEYEGIEPKWCYESVEEAEKEHGKYKFRRPKNSRGKPRK</sequence>